<proteinExistence type="predicted"/>
<accession>A0ABY5A1A4</accession>
<name>A0ABY5A1A4_9CAUL</name>
<evidence type="ECO:0000259" key="4">
    <source>
        <dbReference type="Pfam" id="PF07992"/>
    </source>
</evidence>
<evidence type="ECO:0000313" key="5">
    <source>
        <dbReference type="EMBL" id="USQ98219.1"/>
    </source>
</evidence>
<gene>
    <name evidence="5" type="ORF">MZV50_12055</name>
</gene>
<evidence type="ECO:0000313" key="6">
    <source>
        <dbReference type="Proteomes" id="UP001057520"/>
    </source>
</evidence>
<dbReference type="Pfam" id="PF07992">
    <property type="entry name" value="Pyr_redox_2"/>
    <property type="match status" value="1"/>
</dbReference>
<dbReference type="PRINTS" id="PR00469">
    <property type="entry name" value="PNDRDTASEII"/>
</dbReference>
<keyword evidence="3" id="KW-0560">Oxidoreductase</keyword>
<dbReference type="EMBL" id="CP096040">
    <property type="protein sequence ID" value="USQ98219.1"/>
    <property type="molecule type" value="Genomic_DNA"/>
</dbReference>
<dbReference type="InterPro" id="IPR036188">
    <property type="entry name" value="FAD/NAD-bd_sf"/>
</dbReference>
<organism evidence="5 6">
    <name type="scientific">Caulobacter segnis</name>
    <dbReference type="NCBI Taxonomy" id="88688"/>
    <lineage>
        <taxon>Bacteria</taxon>
        <taxon>Pseudomonadati</taxon>
        <taxon>Pseudomonadota</taxon>
        <taxon>Alphaproteobacteria</taxon>
        <taxon>Caulobacterales</taxon>
        <taxon>Caulobacteraceae</taxon>
        <taxon>Caulobacter</taxon>
    </lineage>
</organism>
<feature type="domain" description="FAD/NAD(P)-binding" evidence="4">
    <location>
        <begin position="24"/>
        <end position="300"/>
    </location>
</feature>
<evidence type="ECO:0000256" key="2">
    <source>
        <dbReference type="ARBA" id="ARBA00022630"/>
    </source>
</evidence>
<dbReference type="Proteomes" id="UP001057520">
    <property type="component" value="Chromosome"/>
</dbReference>
<keyword evidence="6" id="KW-1185">Reference proteome</keyword>
<dbReference type="SUPFAM" id="SSF51905">
    <property type="entry name" value="FAD/NAD(P)-binding domain"/>
    <property type="match status" value="1"/>
</dbReference>
<dbReference type="InterPro" id="IPR023753">
    <property type="entry name" value="FAD/NAD-binding_dom"/>
</dbReference>
<reference evidence="5 6" key="1">
    <citation type="submission" date="2022-04" db="EMBL/GenBank/DDBJ databases">
        <title>Genome sequence of soybean root-associated Caulobacter segnis RL271.</title>
        <authorList>
            <person name="Longley R."/>
            <person name="Bonito G."/>
            <person name="Trigodet F."/>
            <person name="Crosson S."/>
            <person name="Fiebig A."/>
        </authorList>
    </citation>
    <scope>NUCLEOTIDE SEQUENCE [LARGE SCALE GENOMIC DNA]</scope>
    <source>
        <strain evidence="5 6">RL271</strain>
    </source>
</reference>
<sequence length="329" mass="35173">MTISDPKLAPGAAPTPDGQARTFDAVIVGAGPAGLTAATYLGRFRRRVLVLDGGVPRASWIPESHNTPGFPQGVSGPALLERMRAQASLYGAQFLPAQAEELVRQGELFTFKLAGEQSVAIQAPYVLLATGVVDRKPDLAGLDDAIRRALVRICPICDAFEAIDKAIAVLGDGPLGAREAMFLRTYSDRVTLLHMGSSDDLDLDALRVSGVEVARIDLGDLSLEDRVVLRTASDARAFDCVYLALGCEMQSRLALRWGARHDAEGNLVVDAHQRTSIDDVYAAGDVVRGLNQIAVATAEAAIAATDIHRRLREADHTAASKRDARGRSR</sequence>
<protein>
    <recommendedName>
        <fullName evidence="1">Thioredoxin reductase</fullName>
    </recommendedName>
</protein>
<evidence type="ECO:0000256" key="1">
    <source>
        <dbReference type="ARBA" id="ARBA00018719"/>
    </source>
</evidence>
<dbReference type="PANTHER" id="PTHR48105">
    <property type="entry name" value="THIOREDOXIN REDUCTASE 1-RELATED-RELATED"/>
    <property type="match status" value="1"/>
</dbReference>
<evidence type="ECO:0000256" key="3">
    <source>
        <dbReference type="ARBA" id="ARBA00023002"/>
    </source>
</evidence>
<keyword evidence="2" id="KW-0285">Flavoprotein</keyword>
<dbReference type="PRINTS" id="PR00368">
    <property type="entry name" value="FADPNR"/>
</dbReference>
<dbReference type="InterPro" id="IPR050097">
    <property type="entry name" value="Ferredoxin-NADP_redctase_2"/>
</dbReference>
<dbReference type="Gene3D" id="3.50.50.60">
    <property type="entry name" value="FAD/NAD(P)-binding domain"/>
    <property type="match status" value="2"/>
</dbReference>